<protein>
    <submittedName>
        <fullName evidence="2">Uncharacterized protein</fullName>
    </submittedName>
</protein>
<reference evidence="2 3" key="1">
    <citation type="submission" date="2024-01" db="EMBL/GenBank/DDBJ databases">
        <title>Genome assemblies of Stephania.</title>
        <authorList>
            <person name="Yang L."/>
        </authorList>
    </citation>
    <scope>NUCLEOTIDE SEQUENCE [LARGE SCALE GENOMIC DNA]</scope>
    <source>
        <strain evidence="2">QJT</strain>
        <tissue evidence="2">Leaf</tissue>
    </source>
</reference>
<organism evidence="2 3">
    <name type="scientific">Stephania japonica</name>
    <dbReference type="NCBI Taxonomy" id="461633"/>
    <lineage>
        <taxon>Eukaryota</taxon>
        <taxon>Viridiplantae</taxon>
        <taxon>Streptophyta</taxon>
        <taxon>Embryophyta</taxon>
        <taxon>Tracheophyta</taxon>
        <taxon>Spermatophyta</taxon>
        <taxon>Magnoliopsida</taxon>
        <taxon>Ranunculales</taxon>
        <taxon>Menispermaceae</taxon>
        <taxon>Menispermoideae</taxon>
        <taxon>Cissampelideae</taxon>
        <taxon>Stephania</taxon>
    </lineage>
</organism>
<accession>A0AAP0PL47</accession>
<keyword evidence="1" id="KW-0812">Transmembrane</keyword>
<gene>
    <name evidence="2" type="ORF">Sjap_004679</name>
</gene>
<feature type="transmembrane region" description="Helical" evidence="1">
    <location>
        <begin position="29"/>
        <end position="49"/>
    </location>
</feature>
<keyword evidence="1" id="KW-0472">Membrane</keyword>
<proteinExistence type="predicted"/>
<dbReference type="EMBL" id="JBBNAE010000002">
    <property type="protein sequence ID" value="KAK9144776.1"/>
    <property type="molecule type" value="Genomic_DNA"/>
</dbReference>
<dbReference type="Proteomes" id="UP001417504">
    <property type="component" value="Unassembled WGS sequence"/>
</dbReference>
<evidence type="ECO:0000256" key="1">
    <source>
        <dbReference type="SAM" id="Phobius"/>
    </source>
</evidence>
<sequence>MWDYSLISTTLPQVQLVYLLDLPLSTRRLGLALSVVLLVHFSIFSLHFVRFQYTWTMDLTCCKPL</sequence>
<dbReference type="AlphaFoldDB" id="A0AAP0PL47"/>
<comment type="caution">
    <text evidence="2">The sequence shown here is derived from an EMBL/GenBank/DDBJ whole genome shotgun (WGS) entry which is preliminary data.</text>
</comment>
<evidence type="ECO:0000313" key="2">
    <source>
        <dbReference type="EMBL" id="KAK9144776.1"/>
    </source>
</evidence>
<keyword evidence="1" id="KW-1133">Transmembrane helix</keyword>
<name>A0AAP0PL47_9MAGN</name>
<keyword evidence="3" id="KW-1185">Reference proteome</keyword>
<evidence type="ECO:0000313" key="3">
    <source>
        <dbReference type="Proteomes" id="UP001417504"/>
    </source>
</evidence>